<keyword evidence="1" id="KW-1133">Transmembrane helix</keyword>
<feature type="domain" description="DUF218" evidence="2">
    <location>
        <begin position="102"/>
        <end position="245"/>
    </location>
</feature>
<dbReference type="AlphaFoldDB" id="U4R223"/>
<dbReference type="InterPro" id="IPR003848">
    <property type="entry name" value="DUF218"/>
</dbReference>
<feature type="transmembrane region" description="Helical" evidence="1">
    <location>
        <begin position="71"/>
        <end position="90"/>
    </location>
</feature>
<dbReference type="STRING" id="1330534.L323_11070"/>
<dbReference type="PANTHER" id="PTHR30336:SF4">
    <property type="entry name" value="ENVELOPE BIOGENESIS FACTOR ELYC"/>
    <property type="match status" value="1"/>
</dbReference>
<sequence length="256" mass="29021">MKNKYFQIFLYILAAAGIMDTIIIAKRSGGMDMGILLPAIGGVCIIIWALFKKTGLYRRRPKFYSKLIKVFTGLFLIWLVSFIIITAVIITSAMSDKEQRVDSVIVLGAGLKGETPTLVLKKRLDHTLDYYKLNPDVKIIVSGGQGIGETITEAEGMKRYLVKHNIPENVILKEEKSTSTYENMLYSKKMYESTIGRPLDKVLIVTNDFHMFRAKILAKRAGLKPYGISSGTPWYIYPNVCLREYFALFKSIILDR</sequence>
<evidence type="ECO:0000313" key="4">
    <source>
        <dbReference type="Proteomes" id="UP000016860"/>
    </source>
</evidence>
<accession>U4R223</accession>
<organism evidence="3 4">
    <name type="scientific">Ruminiclostridium papyrosolvens C7</name>
    <dbReference type="NCBI Taxonomy" id="1330534"/>
    <lineage>
        <taxon>Bacteria</taxon>
        <taxon>Bacillati</taxon>
        <taxon>Bacillota</taxon>
        <taxon>Clostridia</taxon>
        <taxon>Eubacteriales</taxon>
        <taxon>Oscillospiraceae</taxon>
        <taxon>Ruminiclostridium</taxon>
    </lineage>
</organism>
<reference evidence="3 4" key="1">
    <citation type="journal article" date="2013" name="Genome Announc.">
        <title>Draft Genome Sequence of the Cellulolytic Bacterium Clostridium papyrosolvens C7 (ATCC 700395).</title>
        <authorList>
            <person name="Zepeda V."/>
            <person name="Dassa B."/>
            <person name="Borovok I."/>
            <person name="Lamed R."/>
            <person name="Bayer E.A."/>
            <person name="Cate J.H."/>
        </authorList>
    </citation>
    <scope>NUCLEOTIDE SEQUENCE [LARGE SCALE GENOMIC DNA]</scope>
    <source>
        <strain evidence="3 4">C7</strain>
    </source>
</reference>
<dbReference type="RefSeq" id="WP_020815728.1">
    <property type="nucleotide sequence ID" value="NZ_ATAY01000034.1"/>
</dbReference>
<dbReference type="Proteomes" id="UP000016860">
    <property type="component" value="Unassembled WGS sequence"/>
</dbReference>
<dbReference type="Pfam" id="PF02698">
    <property type="entry name" value="DUF218"/>
    <property type="match status" value="1"/>
</dbReference>
<comment type="caution">
    <text evidence="3">The sequence shown here is derived from an EMBL/GenBank/DDBJ whole genome shotgun (WGS) entry which is preliminary data.</text>
</comment>
<evidence type="ECO:0000256" key="1">
    <source>
        <dbReference type="SAM" id="Phobius"/>
    </source>
</evidence>
<keyword evidence="1" id="KW-0812">Transmembrane</keyword>
<dbReference type="GO" id="GO:0043164">
    <property type="term" value="P:Gram-negative-bacterium-type cell wall biogenesis"/>
    <property type="evidence" value="ECO:0007669"/>
    <property type="project" value="TreeGrafter"/>
</dbReference>
<gene>
    <name evidence="3" type="ORF">L323_11070</name>
</gene>
<dbReference type="Gene3D" id="3.40.50.620">
    <property type="entry name" value="HUPs"/>
    <property type="match status" value="1"/>
</dbReference>
<dbReference type="InterPro" id="IPR051599">
    <property type="entry name" value="Cell_Envelope_Assoc"/>
</dbReference>
<evidence type="ECO:0000313" key="3">
    <source>
        <dbReference type="EMBL" id="EPR11673.1"/>
    </source>
</evidence>
<keyword evidence="1" id="KW-0472">Membrane</keyword>
<dbReference type="PATRIC" id="fig|1330534.3.peg.2211"/>
<dbReference type="CDD" id="cd06259">
    <property type="entry name" value="YdcF-like"/>
    <property type="match status" value="1"/>
</dbReference>
<dbReference type="EMBL" id="ATAY01000034">
    <property type="protein sequence ID" value="EPR11673.1"/>
    <property type="molecule type" value="Genomic_DNA"/>
</dbReference>
<feature type="transmembrane region" description="Helical" evidence="1">
    <location>
        <begin position="6"/>
        <end position="25"/>
    </location>
</feature>
<dbReference type="InterPro" id="IPR014729">
    <property type="entry name" value="Rossmann-like_a/b/a_fold"/>
</dbReference>
<dbReference type="GO" id="GO:0000270">
    <property type="term" value="P:peptidoglycan metabolic process"/>
    <property type="evidence" value="ECO:0007669"/>
    <property type="project" value="TreeGrafter"/>
</dbReference>
<dbReference type="GO" id="GO:0005886">
    <property type="term" value="C:plasma membrane"/>
    <property type="evidence" value="ECO:0007669"/>
    <property type="project" value="TreeGrafter"/>
</dbReference>
<evidence type="ECO:0000259" key="2">
    <source>
        <dbReference type="Pfam" id="PF02698"/>
    </source>
</evidence>
<name>U4R223_9FIRM</name>
<dbReference type="PANTHER" id="PTHR30336">
    <property type="entry name" value="INNER MEMBRANE PROTEIN, PROBABLE PERMEASE"/>
    <property type="match status" value="1"/>
</dbReference>
<feature type="transmembrane region" description="Helical" evidence="1">
    <location>
        <begin position="32"/>
        <end position="51"/>
    </location>
</feature>
<protein>
    <recommendedName>
        <fullName evidence="2">DUF218 domain-containing protein</fullName>
    </recommendedName>
</protein>
<dbReference type="OrthoDB" id="9782395at2"/>
<proteinExistence type="predicted"/>